<dbReference type="EMBL" id="CAXAJV020001288">
    <property type="protein sequence ID" value="CAL7937486.1"/>
    <property type="molecule type" value="Genomic_DNA"/>
</dbReference>
<dbReference type="Proteomes" id="UP001642520">
    <property type="component" value="Unassembled WGS sequence"/>
</dbReference>
<name>A0ABP1ND35_XYLVO</name>
<sequence>MSYEQLTQTELLLYIIITRIAWEMCEAMSQKNSFIMERTANVISMVVTEMVNETYNRITNMADEMEMMEDEELILPNAENAGDDFEASISEENEEEVWEDDYALKDRNFIQLEYDKKVVTMTKAHSKWPPL</sequence>
<accession>A0ABP1ND35</accession>
<reference evidence="1 2" key="1">
    <citation type="submission" date="2024-08" db="EMBL/GenBank/DDBJ databases">
        <authorList>
            <person name="Will J Nash"/>
            <person name="Angela Man"/>
            <person name="Seanna McTaggart"/>
            <person name="Kendall Baker"/>
            <person name="Tom Barker"/>
            <person name="Leah Catchpole"/>
            <person name="Alex Durrant"/>
            <person name="Karim Gharbi"/>
            <person name="Naomi Irish"/>
            <person name="Gemy Kaithakottil"/>
            <person name="Debby Ku"/>
            <person name="Aaliyah Providence"/>
            <person name="Felix Shaw"/>
            <person name="David Swarbreck"/>
            <person name="Chris Watkins"/>
            <person name="Ann M. McCartney"/>
            <person name="Giulio Formenti"/>
            <person name="Alice Mouton"/>
            <person name="Noel Vella"/>
            <person name="Bjorn M von Reumont"/>
            <person name="Adriana Vella"/>
            <person name="Wilfried Haerty"/>
        </authorList>
    </citation>
    <scope>NUCLEOTIDE SEQUENCE [LARGE SCALE GENOMIC DNA]</scope>
</reference>
<evidence type="ECO:0000313" key="1">
    <source>
        <dbReference type="EMBL" id="CAL7937486.1"/>
    </source>
</evidence>
<evidence type="ECO:0000313" key="2">
    <source>
        <dbReference type="Proteomes" id="UP001642520"/>
    </source>
</evidence>
<proteinExistence type="predicted"/>
<protein>
    <submittedName>
        <fullName evidence="1">Uncharacterized protein</fullName>
    </submittedName>
</protein>
<comment type="caution">
    <text evidence="1">The sequence shown here is derived from an EMBL/GenBank/DDBJ whole genome shotgun (WGS) entry which is preliminary data.</text>
</comment>
<gene>
    <name evidence="1" type="ORF">XYLVIOL_LOCUS2744</name>
</gene>
<organism evidence="1 2">
    <name type="scientific">Xylocopa violacea</name>
    <name type="common">Violet carpenter bee</name>
    <name type="synonym">Apis violacea</name>
    <dbReference type="NCBI Taxonomy" id="135666"/>
    <lineage>
        <taxon>Eukaryota</taxon>
        <taxon>Metazoa</taxon>
        <taxon>Ecdysozoa</taxon>
        <taxon>Arthropoda</taxon>
        <taxon>Hexapoda</taxon>
        <taxon>Insecta</taxon>
        <taxon>Pterygota</taxon>
        <taxon>Neoptera</taxon>
        <taxon>Endopterygota</taxon>
        <taxon>Hymenoptera</taxon>
        <taxon>Apocrita</taxon>
        <taxon>Aculeata</taxon>
        <taxon>Apoidea</taxon>
        <taxon>Anthophila</taxon>
        <taxon>Apidae</taxon>
        <taxon>Xylocopa</taxon>
        <taxon>Xylocopa</taxon>
    </lineage>
</organism>
<keyword evidence="2" id="KW-1185">Reference proteome</keyword>